<dbReference type="EMBL" id="KN847476">
    <property type="protein sequence ID" value="KIX07538.1"/>
    <property type="molecule type" value="Genomic_DNA"/>
</dbReference>
<feature type="compositionally biased region" description="Low complexity" evidence="1">
    <location>
        <begin position="1"/>
        <end position="14"/>
    </location>
</feature>
<feature type="compositionally biased region" description="Basic and acidic residues" evidence="1">
    <location>
        <begin position="153"/>
        <end position="163"/>
    </location>
</feature>
<dbReference type="AlphaFoldDB" id="A0A0D2HAT3"/>
<evidence type="ECO:0000313" key="3">
    <source>
        <dbReference type="EMBL" id="KIX07538.1"/>
    </source>
</evidence>
<proteinExistence type="predicted"/>
<organism evidence="3 4">
    <name type="scientific">Rhinocladiella mackenziei CBS 650.93</name>
    <dbReference type="NCBI Taxonomy" id="1442369"/>
    <lineage>
        <taxon>Eukaryota</taxon>
        <taxon>Fungi</taxon>
        <taxon>Dikarya</taxon>
        <taxon>Ascomycota</taxon>
        <taxon>Pezizomycotina</taxon>
        <taxon>Eurotiomycetes</taxon>
        <taxon>Chaetothyriomycetidae</taxon>
        <taxon>Chaetothyriales</taxon>
        <taxon>Herpotrichiellaceae</taxon>
        <taxon>Rhinocladiella</taxon>
    </lineage>
</organism>
<feature type="region of interest" description="Disordered" evidence="1">
    <location>
        <begin position="129"/>
        <end position="235"/>
    </location>
</feature>
<dbReference type="VEuPathDB" id="FungiDB:Z518_02191"/>
<protein>
    <submittedName>
        <fullName evidence="3">Uncharacterized protein</fullName>
    </submittedName>
</protein>
<dbReference type="OrthoDB" id="5426355at2759"/>
<gene>
    <name evidence="3" type="ORF">Z518_02191</name>
</gene>
<dbReference type="HOGENOM" id="CLU_1180761_0_0_1"/>
<keyword evidence="2" id="KW-0812">Transmembrane</keyword>
<keyword evidence="2" id="KW-1133">Transmembrane helix</keyword>
<feature type="compositionally biased region" description="Basic residues" evidence="1">
    <location>
        <begin position="136"/>
        <end position="152"/>
    </location>
</feature>
<feature type="compositionally biased region" description="Basic and acidic residues" evidence="1">
    <location>
        <begin position="176"/>
        <end position="225"/>
    </location>
</feature>
<sequence length="235" mass="26618">MSTTVVTVTSYSTPVPEPTNPGTGAVSATPAPASNQSWIEGHWRWILMVCILAVGFALLTGLAIWLKRRHRRKVEKQRAAVSGFPTATEKKDGARSATPDLWGPHQHMHHTRGWEYNQDPAIMGSGALVVTSDRRGSRRSKKASSSQRKHRYRNEMAELDARRAPSRYQSSKGKSRAPDEAVRLDPEMGPADRCRSRSQTRRDPERDLERNSQSEHQRRLREVRGSRRKKNMDQS</sequence>
<name>A0A0D2HAT3_9EURO</name>
<reference evidence="3 4" key="1">
    <citation type="submission" date="2015-01" db="EMBL/GenBank/DDBJ databases">
        <title>The Genome Sequence of Rhinocladiella mackenzie CBS 650.93.</title>
        <authorList>
            <consortium name="The Broad Institute Genomics Platform"/>
            <person name="Cuomo C."/>
            <person name="de Hoog S."/>
            <person name="Gorbushina A."/>
            <person name="Stielow B."/>
            <person name="Teixiera M."/>
            <person name="Abouelleil A."/>
            <person name="Chapman S.B."/>
            <person name="Priest M."/>
            <person name="Young S.K."/>
            <person name="Wortman J."/>
            <person name="Nusbaum C."/>
            <person name="Birren B."/>
        </authorList>
    </citation>
    <scope>NUCLEOTIDE SEQUENCE [LARGE SCALE GENOMIC DNA]</scope>
    <source>
        <strain evidence="3 4">CBS 650.93</strain>
    </source>
</reference>
<keyword evidence="2" id="KW-0472">Membrane</keyword>
<keyword evidence="4" id="KW-1185">Reference proteome</keyword>
<feature type="compositionally biased region" description="Basic residues" evidence="1">
    <location>
        <begin position="226"/>
        <end position="235"/>
    </location>
</feature>
<dbReference type="RefSeq" id="XP_013274674.1">
    <property type="nucleotide sequence ID" value="XM_013419220.1"/>
</dbReference>
<dbReference type="Proteomes" id="UP000053617">
    <property type="component" value="Unassembled WGS sequence"/>
</dbReference>
<feature type="region of interest" description="Disordered" evidence="1">
    <location>
        <begin position="1"/>
        <end position="30"/>
    </location>
</feature>
<evidence type="ECO:0000256" key="2">
    <source>
        <dbReference type="SAM" id="Phobius"/>
    </source>
</evidence>
<dbReference type="GeneID" id="25290262"/>
<evidence type="ECO:0000256" key="1">
    <source>
        <dbReference type="SAM" id="MobiDB-lite"/>
    </source>
</evidence>
<accession>A0A0D2HAT3</accession>
<feature type="transmembrane region" description="Helical" evidence="2">
    <location>
        <begin position="45"/>
        <end position="66"/>
    </location>
</feature>
<evidence type="ECO:0000313" key="4">
    <source>
        <dbReference type="Proteomes" id="UP000053617"/>
    </source>
</evidence>
<feature type="region of interest" description="Disordered" evidence="1">
    <location>
        <begin position="77"/>
        <end position="109"/>
    </location>
</feature>